<dbReference type="Proteomes" id="UP001469553">
    <property type="component" value="Unassembled WGS sequence"/>
</dbReference>
<comment type="caution">
    <text evidence="1">The sequence shown here is derived from an EMBL/GenBank/DDBJ whole genome shotgun (WGS) entry which is preliminary data.</text>
</comment>
<reference evidence="1 2" key="1">
    <citation type="submission" date="2021-06" db="EMBL/GenBank/DDBJ databases">
        <authorList>
            <person name="Palmer J.M."/>
        </authorList>
    </citation>
    <scope>NUCLEOTIDE SEQUENCE [LARGE SCALE GENOMIC DNA]</scope>
    <source>
        <strain evidence="1 2">AS_MEX2019</strain>
        <tissue evidence="1">Muscle</tissue>
    </source>
</reference>
<proteinExistence type="predicted"/>
<sequence>MKKCDEALASPLLHTAFTSSSVFSSGYAPGYAKLNRRGGVLLCTLVRPQNRIMTEGTSQQDQARRLEREFK</sequence>
<protein>
    <submittedName>
        <fullName evidence="1">Uncharacterized protein</fullName>
    </submittedName>
</protein>
<gene>
    <name evidence="1" type="ORF">AMECASPLE_010137</name>
</gene>
<dbReference type="EMBL" id="JAHRIP010057011">
    <property type="protein sequence ID" value="MEQ2302772.1"/>
    <property type="molecule type" value="Genomic_DNA"/>
</dbReference>
<organism evidence="1 2">
    <name type="scientific">Ameca splendens</name>
    <dbReference type="NCBI Taxonomy" id="208324"/>
    <lineage>
        <taxon>Eukaryota</taxon>
        <taxon>Metazoa</taxon>
        <taxon>Chordata</taxon>
        <taxon>Craniata</taxon>
        <taxon>Vertebrata</taxon>
        <taxon>Euteleostomi</taxon>
        <taxon>Actinopterygii</taxon>
        <taxon>Neopterygii</taxon>
        <taxon>Teleostei</taxon>
        <taxon>Neoteleostei</taxon>
        <taxon>Acanthomorphata</taxon>
        <taxon>Ovalentaria</taxon>
        <taxon>Atherinomorphae</taxon>
        <taxon>Cyprinodontiformes</taxon>
        <taxon>Goodeidae</taxon>
        <taxon>Ameca</taxon>
    </lineage>
</organism>
<name>A0ABV0Z994_9TELE</name>
<accession>A0ABV0Z994</accession>
<evidence type="ECO:0000313" key="2">
    <source>
        <dbReference type="Proteomes" id="UP001469553"/>
    </source>
</evidence>
<keyword evidence="2" id="KW-1185">Reference proteome</keyword>
<evidence type="ECO:0000313" key="1">
    <source>
        <dbReference type="EMBL" id="MEQ2302772.1"/>
    </source>
</evidence>